<dbReference type="AlphaFoldDB" id="A0A7S3L428"/>
<gene>
    <name evidence="1" type="ORF">ACOF00016_LOCUS8534</name>
</gene>
<organism evidence="1">
    <name type="scientific">Amphora coffeiformis</name>
    <dbReference type="NCBI Taxonomy" id="265554"/>
    <lineage>
        <taxon>Eukaryota</taxon>
        <taxon>Sar</taxon>
        <taxon>Stramenopiles</taxon>
        <taxon>Ochrophyta</taxon>
        <taxon>Bacillariophyta</taxon>
        <taxon>Bacillariophyceae</taxon>
        <taxon>Bacillariophycidae</taxon>
        <taxon>Thalassiophysales</taxon>
        <taxon>Catenulaceae</taxon>
        <taxon>Amphora</taxon>
    </lineage>
</organism>
<protein>
    <submittedName>
        <fullName evidence="1">Uncharacterized protein</fullName>
    </submittedName>
</protein>
<accession>A0A7S3L428</accession>
<reference evidence="1" key="1">
    <citation type="submission" date="2021-01" db="EMBL/GenBank/DDBJ databases">
        <authorList>
            <person name="Corre E."/>
            <person name="Pelletier E."/>
            <person name="Niang G."/>
            <person name="Scheremetjew M."/>
            <person name="Finn R."/>
            <person name="Kale V."/>
            <person name="Holt S."/>
            <person name="Cochrane G."/>
            <person name="Meng A."/>
            <person name="Brown T."/>
            <person name="Cohen L."/>
        </authorList>
    </citation>
    <scope>NUCLEOTIDE SEQUENCE</scope>
    <source>
        <strain evidence="1">CCMP127</strain>
    </source>
</reference>
<evidence type="ECO:0000313" key="1">
    <source>
        <dbReference type="EMBL" id="CAE0411147.1"/>
    </source>
</evidence>
<sequence length="216" mass="23873">MQNAMACNVRAISKIESLQYEEAFNLLRTSMLSLTGHLRKSIGIPDIEDKFSSSENGIILLSSGSNPEIERFYSGAFLFSIPGNRVTQRQIDYCTAVCLFNMALACQLEFEVSTNCRKRSVLSAQARVLYLKAYELLQRYPIEPTDNIILLLMALAANVMEIELELGSVDDIMFWRGILEAAGLTSDPLLFVGTSVHAFFDSVYVPPGDVVAAKAA</sequence>
<name>A0A7S3L428_9STRA</name>
<dbReference type="EMBL" id="HBIM01010178">
    <property type="protein sequence ID" value="CAE0411147.1"/>
    <property type="molecule type" value="Transcribed_RNA"/>
</dbReference>
<proteinExistence type="predicted"/>